<feature type="compositionally biased region" description="Polar residues" evidence="1">
    <location>
        <begin position="1"/>
        <end position="11"/>
    </location>
</feature>
<accession>A0AAV2Z246</accession>
<dbReference type="EMBL" id="DAKRPA010000075">
    <property type="protein sequence ID" value="DAZ99836.1"/>
    <property type="molecule type" value="Genomic_DNA"/>
</dbReference>
<evidence type="ECO:0000313" key="3">
    <source>
        <dbReference type="Proteomes" id="UP001146120"/>
    </source>
</evidence>
<dbReference type="AlphaFoldDB" id="A0AAV2Z246"/>
<comment type="caution">
    <text evidence="2">The sequence shown here is derived from an EMBL/GenBank/DDBJ whole genome shotgun (WGS) entry which is preliminary data.</text>
</comment>
<dbReference type="Proteomes" id="UP001146120">
    <property type="component" value="Unassembled WGS sequence"/>
</dbReference>
<proteinExistence type="predicted"/>
<gene>
    <name evidence="2" type="ORF">N0F65_008579</name>
</gene>
<evidence type="ECO:0000313" key="2">
    <source>
        <dbReference type="EMBL" id="DAZ99836.1"/>
    </source>
</evidence>
<organism evidence="2 3">
    <name type="scientific">Lagenidium giganteum</name>
    <dbReference type="NCBI Taxonomy" id="4803"/>
    <lineage>
        <taxon>Eukaryota</taxon>
        <taxon>Sar</taxon>
        <taxon>Stramenopiles</taxon>
        <taxon>Oomycota</taxon>
        <taxon>Peronosporomycetes</taxon>
        <taxon>Pythiales</taxon>
        <taxon>Pythiaceae</taxon>
    </lineage>
</organism>
<feature type="region of interest" description="Disordered" evidence="1">
    <location>
        <begin position="1"/>
        <end position="23"/>
    </location>
</feature>
<keyword evidence="3" id="KW-1185">Reference proteome</keyword>
<protein>
    <submittedName>
        <fullName evidence="2">Uncharacterized protein</fullName>
    </submittedName>
</protein>
<evidence type="ECO:0000256" key="1">
    <source>
        <dbReference type="SAM" id="MobiDB-lite"/>
    </source>
</evidence>
<sequence>MANEHVGSNNEAAAEPEDVVDDPNVLKLSNLPAARLCISSTDRAEVLGVIRHALVAGQDVLLWSDCEQTHESVSETKLMQQQLCTQSLALCHREQELVPEQNSSVVQLHLIPRLRDH</sequence>
<name>A0AAV2Z246_9STRA</name>
<reference evidence="2" key="1">
    <citation type="submission" date="2022-11" db="EMBL/GenBank/DDBJ databases">
        <authorList>
            <person name="Morgan W.R."/>
            <person name="Tartar A."/>
        </authorList>
    </citation>
    <scope>NUCLEOTIDE SEQUENCE</scope>
    <source>
        <strain evidence="2">ARSEF 373</strain>
    </source>
</reference>
<reference evidence="2" key="2">
    <citation type="journal article" date="2023" name="Microbiol Resour">
        <title>Decontamination and Annotation of the Draft Genome Sequence of the Oomycete Lagenidium giganteum ARSEF 373.</title>
        <authorList>
            <person name="Morgan W.R."/>
            <person name="Tartar A."/>
        </authorList>
    </citation>
    <scope>NUCLEOTIDE SEQUENCE</scope>
    <source>
        <strain evidence="2">ARSEF 373</strain>
    </source>
</reference>